<feature type="compositionally biased region" description="Polar residues" evidence="2">
    <location>
        <begin position="228"/>
        <end position="241"/>
    </location>
</feature>
<feature type="compositionally biased region" description="Basic and acidic residues" evidence="2">
    <location>
        <begin position="777"/>
        <end position="792"/>
    </location>
</feature>
<accession>A0A9P8D0F3</accession>
<sequence>RPMRSLIKILFQEDGRKLERMFDFGPDVSCRLAVEQVCAIYAIPEDWALAMYSRKHGGWIHDDTLLMDIGFKGQKLLELRTKTPSYYEAIPCTKLEPSKTSIRDSTLLRGPGSPIDPQRFFSFFRAPEEYQFVSKFQKGNIYLTVLILNSENKILLSPSGLPPTVMIPNVGGLANYFNFDTESADFAWMFKTTLDWASESPTSRAQSELPALPPAVEQKTVSITIGSATGSTLSAPTSRASFSVPKRGSVSNATSTTTNNTTMSSVSADRSSVASDSTKQASSIHEYTDRKRDYRRENAFRQDYVAAVEQLQRKLGIPPIDLLYDRVVDLPQVGAKSIMAIQYVKDEDREHVASELVQMGTFRWRKVDSVSSSVYSRKEEVWSQLTSYYDNIRAMTNLYLYVGSLVTKPSPGLYIGLYYTESTMAGLQILVPKQRRTLMPMVKLREEANLSPEEWDWMKSTVAMDLNQLAKSCAVSKEDPMHHLKVEFAHSTAKLSRLTQLKWNPSDMYTLDTMRVVTQGRWGQTKSAAQDHHKSSSLVLDQEADYTLSSATLPQSLAAMDKDPVWRNHPLGTSDTADSIRIIMFIKPTRHATQPQEHFNRQLFELCSFPIFDALHHSVFNTATYLKLRKTMLDLTNEIVNLELELEQEADTESEESDAPTNVDVDVVDVDEAQVVIKEPSDMVGSLLIDNLGIKGDSPHPLYPHQHPRLRSSFIGDETLHGSILPISKRSSTDSLIEAFERSIPSASSVLSLASSLSSTGNNEPASALGPQLQARSSDEWAKARGPSEEQPNRSGNTLTVISNRFRSYSAEERVLPAKAWNDTEDDDDADNEGAFSFLDMLRDSELLHRNTPNQNHRRSFSHVQSIDLGVSPSAHVPRSRTTSHSSSMHSRQHSAQCQFHQQQPIYRNRFLPQKGYPHVPTDVEMQSPLLLEARPSQTQGDGDKTIAMVSCDEQQQHQQQQQAHSCPPELLRLEKQQQELQEHWRMVSWTRQLNEWDHARMIKSQGEYLGLGNCVGLGLGLGSGKDQAVVLP</sequence>
<organism evidence="3 4">
    <name type="scientific">Mortierella alpina</name>
    <name type="common">Oleaginous fungus</name>
    <name type="synonym">Mortierella renispora</name>
    <dbReference type="NCBI Taxonomy" id="64518"/>
    <lineage>
        <taxon>Eukaryota</taxon>
        <taxon>Fungi</taxon>
        <taxon>Fungi incertae sedis</taxon>
        <taxon>Mucoromycota</taxon>
        <taxon>Mortierellomycotina</taxon>
        <taxon>Mortierellomycetes</taxon>
        <taxon>Mortierellales</taxon>
        <taxon>Mortierellaceae</taxon>
        <taxon>Mortierella</taxon>
    </lineage>
</organism>
<feature type="compositionally biased region" description="Low complexity" evidence="2">
    <location>
        <begin position="249"/>
        <end position="277"/>
    </location>
</feature>
<dbReference type="Proteomes" id="UP000717515">
    <property type="component" value="Unassembled WGS sequence"/>
</dbReference>
<comment type="caution">
    <text evidence="3">The sequence shown here is derived from an EMBL/GenBank/DDBJ whole genome shotgun (WGS) entry which is preliminary data.</text>
</comment>
<reference evidence="3" key="1">
    <citation type="submission" date="2021-07" db="EMBL/GenBank/DDBJ databases">
        <title>Draft genome of Mortierella alpina, strain LL118, isolated from an aspen leaf litter sample.</title>
        <authorList>
            <person name="Yang S."/>
            <person name="Vinatzer B.A."/>
        </authorList>
    </citation>
    <scope>NUCLEOTIDE SEQUENCE</scope>
    <source>
        <strain evidence="3">LL118</strain>
    </source>
</reference>
<feature type="region of interest" description="Disordered" evidence="2">
    <location>
        <begin position="756"/>
        <end position="801"/>
    </location>
</feature>
<evidence type="ECO:0000256" key="1">
    <source>
        <dbReference type="SAM" id="Coils"/>
    </source>
</evidence>
<feature type="coiled-coil region" evidence="1">
    <location>
        <begin position="625"/>
        <end position="652"/>
    </location>
</feature>
<protein>
    <submittedName>
        <fullName evidence="3">Uncharacterized protein</fullName>
    </submittedName>
</protein>
<evidence type="ECO:0000313" key="3">
    <source>
        <dbReference type="EMBL" id="KAG9321370.1"/>
    </source>
</evidence>
<evidence type="ECO:0000313" key="4">
    <source>
        <dbReference type="Proteomes" id="UP000717515"/>
    </source>
</evidence>
<name>A0A9P8D0F3_MORAP</name>
<proteinExistence type="predicted"/>
<evidence type="ECO:0000256" key="2">
    <source>
        <dbReference type="SAM" id="MobiDB-lite"/>
    </source>
</evidence>
<feature type="region of interest" description="Disordered" evidence="2">
    <location>
        <begin position="228"/>
        <end position="287"/>
    </location>
</feature>
<gene>
    <name evidence="3" type="ORF">KVV02_002102</name>
</gene>
<feature type="non-terminal residue" evidence="3">
    <location>
        <position position="1"/>
    </location>
</feature>
<dbReference type="EMBL" id="JAIFTL010000209">
    <property type="protein sequence ID" value="KAG9321370.1"/>
    <property type="molecule type" value="Genomic_DNA"/>
</dbReference>
<keyword evidence="1" id="KW-0175">Coiled coil</keyword>
<dbReference type="AlphaFoldDB" id="A0A9P8D0F3"/>